<dbReference type="Proteomes" id="UP000019184">
    <property type="component" value="Unassembled WGS sequence"/>
</dbReference>
<evidence type="ECO:0000259" key="2">
    <source>
        <dbReference type="Pfam" id="PF07238"/>
    </source>
</evidence>
<dbReference type="InterPro" id="IPR009875">
    <property type="entry name" value="PilZ_domain"/>
</dbReference>
<organism evidence="3 4">
    <name type="scientific">Candidatus Contendobacter odensis Run_B_J11</name>
    <dbReference type="NCBI Taxonomy" id="1400861"/>
    <lineage>
        <taxon>Bacteria</taxon>
        <taxon>Pseudomonadati</taxon>
        <taxon>Pseudomonadota</taxon>
        <taxon>Gammaproteobacteria</taxon>
        <taxon>Candidatus Competibacteraceae</taxon>
        <taxon>Candidatus Contendibacter</taxon>
    </lineage>
</organism>
<feature type="domain" description="PilZ" evidence="2">
    <location>
        <begin position="24"/>
        <end position="99"/>
    </location>
</feature>
<feature type="compositionally biased region" description="Low complexity" evidence="1">
    <location>
        <begin position="13"/>
        <end position="22"/>
    </location>
</feature>
<dbReference type="EMBL" id="CBTK010000295">
    <property type="protein sequence ID" value="CDH47248.1"/>
    <property type="molecule type" value="Genomic_DNA"/>
</dbReference>
<reference evidence="3 4" key="1">
    <citation type="journal article" date="2014" name="ISME J.">
        <title>Candidatus Competibacter-lineage genomes retrieved from metagenomes reveal functional metabolic diversity.</title>
        <authorList>
            <person name="McIlroy S.J."/>
            <person name="Albertsen M."/>
            <person name="Andresen E.K."/>
            <person name="Saunders A.M."/>
            <person name="Kristiansen R."/>
            <person name="Stokholm-Bjerregaard M."/>
            <person name="Nielsen K.L."/>
            <person name="Nielsen P.H."/>
        </authorList>
    </citation>
    <scope>NUCLEOTIDE SEQUENCE [LARGE SCALE GENOMIC DNA]</scope>
    <source>
        <strain evidence="3 4">Run_B_J11</strain>
    </source>
</reference>
<dbReference type="GO" id="GO:0035438">
    <property type="term" value="F:cyclic-di-GMP binding"/>
    <property type="evidence" value="ECO:0007669"/>
    <property type="project" value="InterPro"/>
</dbReference>
<comment type="caution">
    <text evidence="3">The sequence shown here is derived from an EMBL/GenBank/DDBJ whole genome shotgun (WGS) entry which is preliminary data.</text>
</comment>
<evidence type="ECO:0000313" key="4">
    <source>
        <dbReference type="Proteomes" id="UP000019184"/>
    </source>
</evidence>
<proteinExistence type="predicted"/>
<accession>A0A7U7GFL4</accession>
<dbReference type="AlphaFoldDB" id="A0A7U7GFL4"/>
<keyword evidence="4" id="KW-1185">Reference proteome</keyword>
<evidence type="ECO:0000256" key="1">
    <source>
        <dbReference type="SAM" id="MobiDB-lite"/>
    </source>
</evidence>
<name>A0A7U7GFL4_9GAMM</name>
<gene>
    <name evidence="3" type="ORF">BN874_770098</name>
</gene>
<dbReference type="Pfam" id="PF07238">
    <property type="entry name" value="PilZ"/>
    <property type="match status" value="1"/>
</dbReference>
<protein>
    <recommendedName>
        <fullName evidence="2">PilZ domain-containing protein</fullName>
    </recommendedName>
</protein>
<dbReference type="RefSeq" id="WP_034436004.1">
    <property type="nucleotide sequence ID" value="NZ_CBTK010000295.1"/>
</dbReference>
<sequence>MPAPSDLALPDQAAPSAEASATAERRESYRLHFPYAERPRLLIGSRDYEVVDCSTHGVRYIITPLPTLAPGDWIQGSLKFRRQPQMSIRGSIVRIQDGEIALYMPDSEIPFSTLWSQERYLLTHYPMRKK</sequence>
<evidence type="ECO:0000313" key="3">
    <source>
        <dbReference type="EMBL" id="CDH47248.1"/>
    </source>
</evidence>
<feature type="region of interest" description="Disordered" evidence="1">
    <location>
        <begin position="1"/>
        <end position="24"/>
    </location>
</feature>